<sequence length="72" mass="7918">MERTIIKHQSSTPFRESSSSESSLEEGLDEDCIGGKEGSCRRNGKCLASTEVRGSTSEGNSFELPEFQDMIK</sequence>
<reference evidence="2 3" key="1">
    <citation type="journal article" date="2024" name="G3 (Bethesda)">
        <title>Genome assembly of Hibiscus sabdariffa L. provides insights into metabolisms of medicinal natural products.</title>
        <authorList>
            <person name="Kim T."/>
        </authorList>
    </citation>
    <scope>NUCLEOTIDE SEQUENCE [LARGE SCALE GENOMIC DNA]</scope>
    <source>
        <strain evidence="2">TK-2024</strain>
        <tissue evidence="2">Old leaves</tissue>
    </source>
</reference>
<evidence type="ECO:0000313" key="3">
    <source>
        <dbReference type="Proteomes" id="UP001396334"/>
    </source>
</evidence>
<proteinExistence type="predicted"/>
<protein>
    <submittedName>
        <fullName evidence="2">Uncharacterized protein</fullName>
    </submittedName>
</protein>
<dbReference type="EMBL" id="JBBPBN010000020">
    <property type="protein sequence ID" value="KAK9016666.1"/>
    <property type="molecule type" value="Genomic_DNA"/>
</dbReference>
<name>A0ABR2RUR0_9ROSI</name>
<dbReference type="Proteomes" id="UP001396334">
    <property type="component" value="Unassembled WGS sequence"/>
</dbReference>
<comment type="caution">
    <text evidence="2">The sequence shown here is derived from an EMBL/GenBank/DDBJ whole genome shotgun (WGS) entry which is preliminary data.</text>
</comment>
<gene>
    <name evidence="2" type="ORF">V6N11_079161</name>
</gene>
<feature type="compositionally biased region" description="Acidic residues" evidence="1">
    <location>
        <begin position="23"/>
        <end position="32"/>
    </location>
</feature>
<evidence type="ECO:0000256" key="1">
    <source>
        <dbReference type="SAM" id="MobiDB-lite"/>
    </source>
</evidence>
<feature type="region of interest" description="Disordered" evidence="1">
    <location>
        <begin position="49"/>
        <end position="72"/>
    </location>
</feature>
<accession>A0ABR2RUR0</accession>
<evidence type="ECO:0000313" key="2">
    <source>
        <dbReference type="EMBL" id="KAK9016666.1"/>
    </source>
</evidence>
<feature type="region of interest" description="Disordered" evidence="1">
    <location>
        <begin position="1"/>
        <end position="36"/>
    </location>
</feature>
<organism evidence="2 3">
    <name type="scientific">Hibiscus sabdariffa</name>
    <name type="common">roselle</name>
    <dbReference type="NCBI Taxonomy" id="183260"/>
    <lineage>
        <taxon>Eukaryota</taxon>
        <taxon>Viridiplantae</taxon>
        <taxon>Streptophyta</taxon>
        <taxon>Embryophyta</taxon>
        <taxon>Tracheophyta</taxon>
        <taxon>Spermatophyta</taxon>
        <taxon>Magnoliopsida</taxon>
        <taxon>eudicotyledons</taxon>
        <taxon>Gunneridae</taxon>
        <taxon>Pentapetalae</taxon>
        <taxon>rosids</taxon>
        <taxon>malvids</taxon>
        <taxon>Malvales</taxon>
        <taxon>Malvaceae</taxon>
        <taxon>Malvoideae</taxon>
        <taxon>Hibiscus</taxon>
    </lineage>
</organism>
<keyword evidence="3" id="KW-1185">Reference proteome</keyword>